<accession>A0A2Y9C4S9</accession>
<keyword evidence="1" id="KW-0732">Signal</keyword>
<feature type="signal peptide" evidence="1">
    <location>
        <begin position="1"/>
        <end position="27"/>
    </location>
</feature>
<dbReference type="Gene3D" id="3.40.190.10">
    <property type="entry name" value="Periplasmic binding protein-like II"/>
    <property type="match status" value="2"/>
</dbReference>
<dbReference type="AlphaFoldDB" id="A0A2Y9C4S9"/>
<dbReference type="Proteomes" id="UP000245845">
    <property type="component" value="Unassembled WGS sequence"/>
</dbReference>
<dbReference type="OrthoDB" id="362670at2"/>
<dbReference type="PANTHER" id="PTHR43649">
    <property type="entry name" value="ARABINOSE-BINDING PROTEIN-RELATED"/>
    <property type="match status" value="1"/>
</dbReference>
<gene>
    <name evidence="2" type="ORF">A8806_103273</name>
</gene>
<comment type="caution">
    <text evidence="2">The sequence shown here is derived from an EMBL/GenBank/DDBJ whole genome shotgun (WGS) entry which is preliminary data.</text>
</comment>
<proteinExistence type="predicted"/>
<sequence>MEKKRFHIKRKPISFINVFLLSTVCLALTSCSRQEDNPPTELTFIHGWGGAVKTHVLMQEIYDEFAEENPDIVLNSQPSSDSTIAVEKANDMLALDEMPNIVSTNGQSYYVSNVVKQGKALNLAPYIEEDPELKASIHPSVLEVWTNEDGSIYTLPDALEVMGYWYNKQYFTEAGIVDERGKASPPATWDEFYEACEKLEQWNQKTGTLKGVYALENVQVAENLFLARLAGESEEGYQMAGGVPDTFDHEAFRNTVKDFSNLYRYSSDTDSIDNARQYFIEGKTAMYFNGVWESEIFQDSKNREDIACADYPTRSGESLSYISPSSGYVVYDSPDKKQNEASVRFLKYMLGSGVQTRLALETGQAPSNPDVDNQVIAKGYPMLGNALKTAHDAQIQIKTISSVWSNSHLNLFAGHLKAASGNEDELNDLILQLDSLQKGDEKEINSSY</sequence>
<dbReference type="InterPro" id="IPR050490">
    <property type="entry name" value="Bact_solute-bd_prot1"/>
</dbReference>
<dbReference type="SUPFAM" id="SSF53850">
    <property type="entry name" value="Periplasmic binding protein-like II"/>
    <property type="match status" value="1"/>
</dbReference>
<organism evidence="2 3">
    <name type="scientific">Faecalicatena orotica</name>
    <dbReference type="NCBI Taxonomy" id="1544"/>
    <lineage>
        <taxon>Bacteria</taxon>
        <taxon>Bacillati</taxon>
        <taxon>Bacillota</taxon>
        <taxon>Clostridia</taxon>
        <taxon>Lachnospirales</taxon>
        <taxon>Lachnospiraceae</taxon>
        <taxon>Faecalicatena</taxon>
    </lineage>
</organism>
<evidence type="ECO:0000256" key="1">
    <source>
        <dbReference type="SAM" id="SignalP"/>
    </source>
</evidence>
<dbReference type="RefSeq" id="WP_109730489.1">
    <property type="nucleotide sequence ID" value="NZ_BAAACK010000004.1"/>
</dbReference>
<keyword evidence="3" id="KW-1185">Reference proteome</keyword>
<reference evidence="2 3" key="1">
    <citation type="submission" date="2018-05" db="EMBL/GenBank/DDBJ databases">
        <title>The Hungate 1000. A catalogue of reference genomes from the rumen microbiome.</title>
        <authorList>
            <person name="Kelly W."/>
        </authorList>
    </citation>
    <scope>NUCLEOTIDE SEQUENCE [LARGE SCALE GENOMIC DNA]</scope>
    <source>
        <strain evidence="2 3">NLAE-zl-C242</strain>
    </source>
</reference>
<evidence type="ECO:0000313" key="2">
    <source>
        <dbReference type="EMBL" id="PWJ30866.1"/>
    </source>
</evidence>
<evidence type="ECO:0000313" key="3">
    <source>
        <dbReference type="Proteomes" id="UP000245845"/>
    </source>
</evidence>
<dbReference type="PROSITE" id="PS51257">
    <property type="entry name" value="PROKAR_LIPOPROTEIN"/>
    <property type="match status" value="1"/>
</dbReference>
<protein>
    <submittedName>
        <fullName evidence="2">Carbohydrate ABC transporter substrate-binding protein (CUT1 family)</fullName>
    </submittedName>
</protein>
<dbReference type="PANTHER" id="PTHR43649:SF12">
    <property type="entry name" value="DIACETYLCHITOBIOSE BINDING PROTEIN DASA"/>
    <property type="match status" value="1"/>
</dbReference>
<feature type="chain" id="PRO_5043162245" evidence="1">
    <location>
        <begin position="28"/>
        <end position="448"/>
    </location>
</feature>
<dbReference type="Pfam" id="PF13416">
    <property type="entry name" value="SBP_bac_8"/>
    <property type="match status" value="1"/>
</dbReference>
<dbReference type="InterPro" id="IPR006059">
    <property type="entry name" value="SBP"/>
</dbReference>
<dbReference type="EMBL" id="QGDL01000003">
    <property type="protein sequence ID" value="PWJ30866.1"/>
    <property type="molecule type" value="Genomic_DNA"/>
</dbReference>
<name>A0A2Y9C4S9_9FIRM</name>